<evidence type="ECO:0000256" key="7">
    <source>
        <dbReference type="ARBA" id="ARBA00049348"/>
    </source>
</evidence>
<keyword evidence="6 8" id="KW-0234">DNA repair</keyword>
<dbReference type="InterPro" id="IPR036388">
    <property type="entry name" value="WH-like_DNA-bd_sf"/>
</dbReference>
<dbReference type="InterPro" id="IPR001497">
    <property type="entry name" value="MethylDNA_cys_MeTrfase_AS"/>
</dbReference>
<gene>
    <name evidence="11" type="primary">ogt</name>
    <name evidence="11" type="ORF">GCM10010968_24150</name>
</gene>
<accession>A0ABQ2KNE1</accession>
<dbReference type="InterPro" id="IPR036217">
    <property type="entry name" value="MethylDNA_cys_MeTrfase_DNAb"/>
</dbReference>
<dbReference type="GO" id="GO:0008168">
    <property type="term" value="F:methyltransferase activity"/>
    <property type="evidence" value="ECO:0007669"/>
    <property type="project" value="UniProtKB-KW"/>
</dbReference>
<feature type="active site" description="Nucleophile; methyl group acceptor" evidence="8">
    <location>
        <position position="131"/>
    </location>
</feature>
<dbReference type="PANTHER" id="PTHR10815">
    <property type="entry name" value="METHYLATED-DNA--PROTEIN-CYSTEINE METHYLTRANSFERASE"/>
    <property type="match status" value="1"/>
</dbReference>
<evidence type="ECO:0000256" key="2">
    <source>
        <dbReference type="ARBA" id="ARBA00022490"/>
    </source>
</evidence>
<keyword evidence="4 8" id="KW-0808">Transferase</keyword>
<dbReference type="EC" id="2.1.1.63" evidence="8"/>
<comment type="similarity">
    <text evidence="8">Belongs to the MGMT family.</text>
</comment>
<evidence type="ECO:0000313" key="12">
    <source>
        <dbReference type="Proteomes" id="UP000626982"/>
    </source>
</evidence>
<evidence type="ECO:0000256" key="5">
    <source>
        <dbReference type="ARBA" id="ARBA00022763"/>
    </source>
</evidence>
<evidence type="ECO:0000259" key="10">
    <source>
        <dbReference type="Pfam" id="PF02870"/>
    </source>
</evidence>
<name>A0ABQ2KNE1_9MICO</name>
<evidence type="ECO:0000313" key="11">
    <source>
        <dbReference type="EMBL" id="GGN88502.1"/>
    </source>
</evidence>
<evidence type="ECO:0000256" key="4">
    <source>
        <dbReference type="ARBA" id="ARBA00022679"/>
    </source>
</evidence>
<evidence type="ECO:0000259" key="9">
    <source>
        <dbReference type="Pfam" id="PF01035"/>
    </source>
</evidence>
<dbReference type="SUPFAM" id="SSF53155">
    <property type="entry name" value="Methylated DNA-protein cysteine methyltransferase domain"/>
    <property type="match status" value="1"/>
</dbReference>
<feature type="domain" description="Methylated-DNA-[protein]-cysteine S-methyltransferase DNA binding" evidence="9">
    <location>
        <begin position="80"/>
        <end position="159"/>
    </location>
</feature>
<comment type="function">
    <text evidence="8">Involved in the cellular defense against the biological effects of O6-methylguanine (O6-MeG) and O4-methylthymine (O4-MeT) in DNA. Repairs the methylated nucleobase in DNA by stoichiometrically transferring the methyl group to a cysteine residue in the enzyme. This is a suicide reaction: the enzyme is irreversibly inactivated.</text>
</comment>
<keyword evidence="3 8" id="KW-0489">Methyltransferase</keyword>
<comment type="subcellular location">
    <subcellularLocation>
        <location evidence="8">Cytoplasm</location>
    </subcellularLocation>
</comment>
<dbReference type="Proteomes" id="UP000626982">
    <property type="component" value="Unassembled WGS sequence"/>
</dbReference>
<evidence type="ECO:0000256" key="3">
    <source>
        <dbReference type="ARBA" id="ARBA00022603"/>
    </source>
</evidence>
<dbReference type="CDD" id="cd06445">
    <property type="entry name" value="ATase"/>
    <property type="match status" value="1"/>
</dbReference>
<dbReference type="NCBIfam" id="TIGR00589">
    <property type="entry name" value="ogt"/>
    <property type="match status" value="1"/>
</dbReference>
<feature type="domain" description="Methylguanine DNA methyltransferase ribonuclease-like" evidence="10">
    <location>
        <begin position="1"/>
        <end position="74"/>
    </location>
</feature>
<proteinExistence type="inferred from homology"/>
<protein>
    <recommendedName>
        <fullName evidence="8">Methylated-DNA--protein-cysteine methyltransferase</fullName>
        <ecNumber evidence="8">2.1.1.63</ecNumber>
    </recommendedName>
    <alternativeName>
        <fullName evidence="8">6-O-methylguanine-DNA methyltransferase</fullName>
        <shortName evidence="8">MGMT</shortName>
    </alternativeName>
    <alternativeName>
        <fullName evidence="8">O-6-methylguanine-DNA-alkyltransferase</fullName>
    </alternativeName>
</protein>
<keyword evidence="2 8" id="KW-0963">Cytoplasm</keyword>
<evidence type="ECO:0000256" key="8">
    <source>
        <dbReference type="HAMAP-Rule" id="MF_00772"/>
    </source>
</evidence>
<dbReference type="InterPro" id="IPR036631">
    <property type="entry name" value="MGMT_N_sf"/>
</dbReference>
<evidence type="ECO:0000256" key="6">
    <source>
        <dbReference type="ARBA" id="ARBA00023204"/>
    </source>
</evidence>
<dbReference type="SUPFAM" id="SSF46767">
    <property type="entry name" value="Methylated DNA-protein cysteine methyltransferase, C-terminal domain"/>
    <property type="match status" value="1"/>
</dbReference>
<dbReference type="GO" id="GO:0032259">
    <property type="term" value="P:methylation"/>
    <property type="evidence" value="ECO:0007669"/>
    <property type="project" value="UniProtKB-KW"/>
</dbReference>
<dbReference type="InterPro" id="IPR014048">
    <property type="entry name" value="MethylDNA_cys_MeTrfase_DNA-bd"/>
</dbReference>
<dbReference type="InterPro" id="IPR008332">
    <property type="entry name" value="MethylG_MeTrfase_N"/>
</dbReference>
<dbReference type="Pfam" id="PF02870">
    <property type="entry name" value="Methyltransf_1N"/>
    <property type="match status" value="1"/>
</dbReference>
<comment type="catalytic activity">
    <reaction evidence="1 8">
        <text>a 4-O-methyl-thymidine in DNA + L-cysteinyl-[protein] = a thymidine in DNA + S-methyl-L-cysteinyl-[protein]</text>
        <dbReference type="Rhea" id="RHEA:53428"/>
        <dbReference type="Rhea" id="RHEA-COMP:10131"/>
        <dbReference type="Rhea" id="RHEA-COMP:10132"/>
        <dbReference type="Rhea" id="RHEA-COMP:13555"/>
        <dbReference type="Rhea" id="RHEA-COMP:13556"/>
        <dbReference type="ChEBI" id="CHEBI:29950"/>
        <dbReference type="ChEBI" id="CHEBI:82612"/>
        <dbReference type="ChEBI" id="CHEBI:137386"/>
        <dbReference type="ChEBI" id="CHEBI:137387"/>
        <dbReference type="EC" id="2.1.1.63"/>
    </reaction>
</comment>
<comment type="caution">
    <text evidence="11">The sequence shown here is derived from an EMBL/GenBank/DDBJ whole genome shotgun (WGS) entry which is preliminary data.</text>
</comment>
<dbReference type="PANTHER" id="PTHR10815:SF5">
    <property type="entry name" value="METHYLATED-DNA--PROTEIN-CYSTEINE METHYLTRANSFERASE"/>
    <property type="match status" value="1"/>
</dbReference>
<dbReference type="InterPro" id="IPR023546">
    <property type="entry name" value="MGMT"/>
</dbReference>
<keyword evidence="5 8" id="KW-0227">DNA damage</keyword>
<dbReference type="PROSITE" id="PS00374">
    <property type="entry name" value="MGMT"/>
    <property type="match status" value="1"/>
</dbReference>
<dbReference type="Gene3D" id="1.10.10.10">
    <property type="entry name" value="Winged helix-like DNA-binding domain superfamily/Winged helix DNA-binding domain"/>
    <property type="match status" value="1"/>
</dbReference>
<dbReference type="Gene3D" id="3.30.160.70">
    <property type="entry name" value="Methylated DNA-protein cysteine methyltransferase domain"/>
    <property type="match status" value="1"/>
</dbReference>
<dbReference type="Pfam" id="PF01035">
    <property type="entry name" value="DNA_binding_1"/>
    <property type="match status" value="1"/>
</dbReference>
<keyword evidence="12" id="KW-1185">Reference proteome</keyword>
<dbReference type="EMBL" id="BMLM01000002">
    <property type="protein sequence ID" value="GGN88502.1"/>
    <property type="molecule type" value="Genomic_DNA"/>
</dbReference>
<evidence type="ECO:0000256" key="1">
    <source>
        <dbReference type="ARBA" id="ARBA00001286"/>
    </source>
</evidence>
<dbReference type="HAMAP" id="MF_00772">
    <property type="entry name" value="OGT"/>
    <property type="match status" value="1"/>
</dbReference>
<dbReference type="RefSeq" id="WP_188718551.1">
    <property type="nucleotide sequence ID" value="NZ_BAABBD010000003.1"/>
</dbReference>
<organism evidence="11 12">
    <name type="scientific">Agrococcus terreus</name>
    <dbReference type="NCBI Taxonomy" id="574649"/>
    <lineage>
        <taxon>Bacteria</taxon>
        <taxon>Bacillati</taxon>
        <taxon>Actinomycetota</taxon>
        <taxon>Actinomycetes</taxon>
        <taxon>Micrococcales</taxon>
        <taxon>Microbacteriaceae</taxon>
        <taxon>Agrococcus</taxon>
    </lineage>
</organism>
<comment type="miscellaneous">
    <text evidence="8">This enzyme catalyzes only one turnover and therefore is not strictly catalytic. According to one definition, an enzyme is a biocatalyst that acts repeatedly and over many reaction cycles.</text>
</comment>
<reference evidence="12" key="1">
    <citation type="journal article" date="2019" name="Int. J. Syst. Evol. Microbiol.">
        <title>The Global Catalogue of Microorganisms (GCM) 10K type strain sequencing project: providing services to taxonomists for standard genome sequencing and annotation.</title>
        <authorList>
            <consortium name="The Broad Institute Genomics Platform"/>
            <consortium name="The Broad Institute Genome Sequencing Center for Infectious Disease"/>
            <person name="Wu L."/>
            <person name="Ma J."/>
        </authorList>
    </citation>
    <scope>NUCLEOTIDE SEQUENCE [LARGE SCALE GENOMIC DNA]</scope>
    <source>
        <strain evidence="12">CGMCC 1.6960</strain>
    </source>
</reference>
<comment type="catalytic activity">
    <reaction evidence="7 8">
        <text>a 6-O-methyl-2'-deoxyguanosine in DNA + L-cysteinyl-[protein] = S-methyl-L-cysteinyl-[protein] + a 2'-deoxyguanosine in DNA</text>
        <dbReference type="Rhea" id="RHEA:24000"/>
        <dbReference type="Rhea" id="RHEA-COMP:10131"/>
        <dbReference type="Rhea" id="RHEA-COMP:10132"/>
        <dbReference type="Rhea" id="RHEA-COMP:11367"/>
        <dbReference type="Rhea" id="RHEA-COMP:11368"/>
        <dbReference type="ChEBI" id="CHEBI:29950"/>
        <dbReference type="ChEBI" id="CHEBI:82612"/>
        <dbReference type="ChEBI" id="CHEBI:85445"/>
        <dbReference type="ChEBI" id="CHEBI:85448"/>
        <dbReference type="EC" id="2.1.1.63"/>
    </reaction>
</comment>
<sequence>MTHTTIDTPIGTLTIVAGEAGLTSITMEDHRPAPDEATWGECDDAPAAGSPLAEAAAQLRAYFAGDRTAFALPLAEVGTPFQRRVWAALAEIPYGETRTYGWIAERIGQPTAVRAVGLANGRNPFSIVVPCHRVVGSTGQLTGYAGGVERKRHLLDHERGARLDSVA</sequence>